<keyword evidence="9" id="KW-0539">Nucleus</keyword>
<dbReference type="AlphaFoldDB" id="G8C1M3"/>
<dbReference type="PANTHER" id="PTHR21330">
    <property type="entry name" value="E3 SUMO-PROTEIN LIGASE NSE2"/>
    <property type="match status" value="1"/>
</dbReference>
<dbReference type="GO" id="GO:1990683">
    <property type="term" value="P:DNA double-strand break attachment to nuclear envelope"/>
    <property type="evidence" value="ECO:0007669"/>
    <property type="project" value="EnsemblFungi"/>
</dbReference>
<keyword evidence="13" id="KW-1185">Reference proteome</keyword>
<comment type="similarity">
    <text evidence="3">Belongs to the NSE2 family.</text>
</comment>
<proteinExistence type="inferred from homology"/>
<keyword evidence="8" id="KW-0862">Zinc</keyword>
<evidence type="ECO:0000313" key="12">
    <source>
        <dbReference type="EMBL" id="CCE66051.1"/>
    </source>
</evidence>
<dbReference type="SUPFAM" id="SSF57850">
    <property type="entry name" value="RING/U-box"/>
    <property type="match status" value="1"/>
</dbReference>
<evidence type="ECO:0000259" key="11">
    <source>
        <dbReference type="PROSITE" id="PS51044"/>
    </source>
</evidence>
<dbReference type="InterPro" id="IPR004181">
    <property type="entry name" value="Znf_MIZ"/>
</dbReference>
<dbReference type="InterPro" id="IPR054753">
    <property type="entry name" value="MMS21_N"/>
</dbReference>
<name>G8C1M3_TETPH</name>
<comment type="subcellular location">
    <subcellularLocation>
        <location evidence="1">Nucleus</location>
    </subcellularLocation>
</comment>
<feature type="domain" description="SP-RING-type" evidence="11">
    <location>
        <begin position="194"/>
        <end position="281"/>
    </location>
</feature>
<reference evidence="12 13" key="1">
    <citation type="journal article" date="2011" name="Proc. Natl. Acad. Sci. U.S.A.">
        <title>Evolutionary erosion of yeast sex chromosomes by mating-type switching accidents.</title>
        <authorList>
            <person name="Gordon J.L."/>
            <person name="Armisen D."/>
            <person name="Proux-Wera E."/>
            <person name="Oheigeartaigh S.S."/>
            <person name="Byrne K.P."/>
            <person name="Wolfe K.H."/>
        </authorList>
    </citation>
    <scope>NUCLEOTIDE SEQUENCE [LARGE SCALE GENOMIC DNA]</scope>
    <source>
        <strain evidence="13">ATCC 24235 / CBS 4417 / NBRC 1672 / NRRL Y-8282 / UCD 70-5</strain>
    </source>
</reference>
<dbReference type="Gene3D" id="1.20.120.1010">
    <property type="match status" value="1"/>
</dbReference>
<dbReference type="UniPathway" id="UPA00886"/>
<evidence type="ECO:0000256" key="4">
    <source>
        <dbReference type="ARBA" id="ARBA00022679"/>
    </source>
</evidence>
<evidence type="ECO:0000256" key="9">
    <source>
        <dbReference type="ARBA" id="ARBA00023242"/>
    </source>
</evidence>
<dbReference type="GO" id="GO:0000724">
    <property type="term" value="P:double-strand break repair via homologous recombination"/>
    <property type="evidence" value="ECO:0007669"/>
    <property type="project" value="InterPro"/>
</dbReference>
<organism evidence="12 13">
    <name type="scientific">Tetrapisispora phaffii (strain ATCC 24235 / CBS 4417 / NBRC 1672 / NRRL Y-8282 / UCD 70-5)</name>
    <name type="common">Yeast</name>
    <name type="synonym">Fabospora phaffii</name>
    <dbReference type="NCBI Taxonomy" id="1071381"/>
    <lineage>
        <taxon>Eukaryota</taxon>
        <taxon>Fungi</taxon>
        <taxon>Dikarya</taxon>
        <taxon>Ascomycota</taxon>
        <taxon>Saccharomycotina</taxon>
        <taxon>Saccharomycetes</taxon>
        <taxon>Saccharomycetales</taxon>
        <taxon>Saccharomycetaceae</taxon>
        <taxon>Tetrapisispora</taxon>
    </lineage>
</organism>
<evidence type="ECO:0000256" key="2">
    <source>
        <dbReference type="ARBA" id="ARBA00004718"/>
    </source>
</evidence>
<keyword evidence="4" id="KW-0808">Transferase</keyword>
<evidence type="ECO:0000256" key="1">
    <source>
        <dbReference type="ARBA" id="ARBA00004123"/>
    </source>
</evidence>
<accession>G8C1M3</accession>
<dbReference type="InterPro" id="IPR026846">
    <property type="entry name" value="Nse2(Mms21)"/>
</dbReference>
<dbReference type="PANTHER" id="PTHR21330:SF1">
    <property type="entry name" value="E3 SUMO-PROTEIN LIGASE NSE2"/>
    <property type="match status" value="1"/>
</dbReference>
<evidence type="ECO:0000256" key="6">
    <source>
        <dbReference type="ARBA" id="ARBA00022771"/>
    </source>
</evidence>
<dbReference type="Proteomes" id="UP000005666">
    <property type="component" value="Chromosome 15"/>
</dbReference>
<evidence type="ECO:0000256" key="3">
    <source>
        <dbReference type="ARBA" id="ARBA00008212"/>
    </source>
</evidence>
<dbReference type="eggNOG" id="KOG2979">
    <property type="taxonomic scope" value="Eukaryota"/>
</dbReference>
<keyword evidence="7" id="KW-0833">Ubl conjugation pathway</keyword>
<dbReference type="CDD" id="cd16651">
    <property type="entry name" value="SPL-RING_NSE2"/>
    <property type="match status" value="1"/>
</dbReference>
<dbReference type="GO" id="GO:0030915">
    <property type="term" value="C:Smc5-Smc6 complex"/>
    <property type="evidence" value="ECO:0007669"/>
    <property type="project" value="EnsemblFungi"/>
</dbReference>
<dbReference type="PROSITE" id="PS51044">
    <property type="entry name" value="ZF_SP_RING"/>
    <property type="match status" value="1"/>
</dbReference>
<dbReference type="GO" id="GO:0005635">
    <property type="term" value="C:nuclear envelope"/>
    <property type="evidence" value="ECO:0007669"/>
    <property type="project" value="EnsemblFungi"/>
</dbReference>
<dbReference type="GO" id="GO:0030291">
    <property type="term" value="F:protein serine/threonine kinase inhibitor activity"/>
    <property type="evidence" value="ECO:0007669"/>
    <property type="project" value="EnsemblFungi"/>
</dbReference>
<dbReference type="InterPro" id="IPR013083">
    <property type="entry name" value="Znf_RING/FYVE/PHD"/>
</dbReference>
<dbReference type="RefSeq" id="XP_003688485.1">
    <property type="nucleotide sequence ID" value="XM_003688437.1"/>
</dbReference>
<evidence type="ECO:0000256" key="10">
    <source>
        <dbReference type="PROSITE-ProRule" id="PRU00452"/>
    </source>
</evidence>
<keyword evidence="6 10" id="KW-0863">Zinc-finger</keyword>
<dbReference type="OMA" id="IELICPI"/>
<dbReference type="HOGENOM" id="CLU_088986_0_0_1"/>
<dbReference type="OrthoDB" id="756301at2759"/>
<dbReference type="Gene3D" id="3.30.40.10">
    <property type="entry name" value="Zinc/RING finger domain, C3HC4 (zinc finger)"/>
    <property type="match status" value="1"/>
</dbReference>
<dbReference type="GO" id="GO:0008270">
    <property type="term" value="F:zinc ion binding"/>
    <property type="evidence" value="ECO:0007669"/>
    <property type="project" value="UniProtKB-KW"/>
</dbReference>
<dbReference type="GO" id="GO:0016925">
    <property type="term" value="P:protein sumoylation"/>
    <property type="evidence" value="ECO:0007669"/>
    <property type="project" value="UniProtKB-UniPathway"/>
</dbReference>
<gene>
    <name evidence="12" type="primary">TPHA0O00820</name>
    <name evidence="12" type="ordered locus">TPHA_0O00820</name>
</gene>
<dbReference type="Pfam" id="PF11789">
    <property type="entry name" value="zf-Nse"/>
    <property type="match status" value="1"/>
</dbReference>
<dbReference type="STRING" id="1071381.G8C1M3"/>
<dbReference type="EMBL" id="HE612870">
    <property type="protein sequence ID" value="CCE66051.1"/>
    <property type="molecule type" value="Genomic_DNA"/>
</dbReference>
<sequence>MSIIPESAPMHPDSSKAFHSLRAVDVQDYYKSCINQFYQCIYDLLNLNDTSDLEDESESNIPTYLHYEVLDPIVRSTCESYLKLLTQMKQSKQLTDDTARVKKEYKLLSDQCETFTLDTWDKYVSKELTAPKLSELFNDRSQLNNPNTQTANALPTIELEKDKLLRVLPYLWQNPANVIPDEVIRGAPINQSNTDDDLKIEGGVIELTCPITCKTYRRPMISKKCGHVFDEQGIKSYLETQGERDCPQAACSQKVKLSDFSLDKIMILRCKINKIKQLRVKEDNDKLNQELDIL</sequence>
<keyword evidence="5" id="KW-0479">Metal-binding</keyword>
<dbReference type="Pfam" id="PF22326">
    <property type="entry name" value="MMS21_N"/>
    <property type="match status" value="1"/>
</dbReference>
<dbReference type="KEGG" id="tpf:TPHA_0O00820"/>
<evidence type="ECO:0000313" key="13">
    <source>
        <dbReference type="Proteomes" id="UP000005666"/>
    </source>
</evidence>
<evidence type="ECO:0000256" key="5">
    <source>
        <dbReference type="ARBA" id="ARBA00022723"/>
    </source>
</evidence>
<protein>
    <recommendedName>
        <fullName evidence="11">SP-RING-type domain-containing protein</fullName>
    </recommendedName>
</protein>
<evidence type="ECO:0000256" key="7">
    <source>
        <dbReference type="ARBA" id="ARBA00022786"/>
    </source>
</evidence>
<dbReference type="GeneID" id="11530616"/>
<comment type="pathway">
    <text evidence="2">Protein modification; protein sumoylation.</text>
</comment>
<dbReference type="GO" id="GO:0061665">
    <property type="term" value="F:SUMO ligase activity"/>
    <property type="evidence" value="ECO:0007669"/>
    <property type="project" value="TreeGrafter"/>
</dbReference>
<evidence type="ECO:0000256" key="8">
    <source>
        <dbReference type="ARBA" id="ARBA00022833"/>
    </source>
</evidence>